<evidence type="ECO:0000313" key="2">
    <source>
        <dbReference type="Proteomes" id="UP000298663"/>
    </source>
</evidence>
<gene>
    <name evidence="1" type="ORF">L596_021674</name>
</gene>
<comment type="caution">
    <text evidence="1">The sequence shown here is derived from an EMBL/GenBank/DDBJ whole genome shotgun (WGS) entry which is preliminary data.</text>
</comment>
<reference evidence="1 2" key="2">
    <citation type="journal article" date="2019" name="G3 (Bethesda)">
        <title>Hybrid Assembly of the Genome of the Entomopathogenic Nematode Steinernema carpocapsae Identifies the X-Chromosome.</title>
        <authorList>
            <person name="Serra L."/>
            <person name="Macchietto M."/>
            <person name="Macias-Munoz A."/>
            <person name="McGill C.J."/>
            <person name="Rodriguez I.M."/>
            <person name="Rodriguez B."/>
            <person name="Murad R."/>
            <person name="Mortazavi A."/>
        </authorList>
    </citation>
    <scope>NUCLEOTIDE SEQUENCE [LARGE SCALE GENOMIC DNA]</scope>
    <source>
        <strain evidence="1 2">ALL</strain>
    </source>
</reference>
<evidence type="ECO:0008006" key="3">
    <source>
        <dbReference type="Google" id="ProtNLM"/>
    </source>
</evidence>
<organism evidence="1 2">
    <name type="scientific">Steinernema carpocapsae</name>
    <name type="common">Entomopathogenic nematode</name>
    <dbReference type="NCBI Taxonomy" id="34508"/>
    <lineage>
        <taxon>Eukaryota</taxon>
        <taxon>Metazoa</taxon>
        <taxon>Ecdysozoa</taxon>
        <taxon>Nematoda</taxon>
        <taxon>Chromadorea</taxon>
        <taxon>Rhabditida</taxon>
        <taxon>Tylenchina</taxon>
        <taxon>Panagrolaimomorpha</taxon>
        <taxon>Strongyloidoidea</taxon>
        <taxon>Steinernematidae</taxon>
        <taxon>Steinernema</taxon>
    </lineage>
</organism>
<keyword evidence="2" id="KW-1185">Reference proteome</keyword>
<accession>A0A4U5MJH8</accession>
<reference evidence="1 2" key="1">
    <citation type="journal article" date="2015" name="Genome Biol.">
        <title>Comparative genomics of Steinernema reveals deeply conserved gene regulatory networks.</title>
        <authorList>
            <person name="Dillman A.R."/>
            <person name="Macchietto M."/>
            <person name="Porter C.F."/>
            <person name="Rogers A."/>
            <person name="Williams B."/>
            <person name="Antoshechkin I."/>
            <person name="Lee M.M."/>
            <person name="Goodwin Z."/>
            <person name="Lu X."/>
            <person name="Lewis E.E."/>
            <person name="Goodrich-Blair H."/>
            <person name="Stock S.P."/>
            <person name="Adams B.J."/>
            <person name="Sternberg P.W."/>
            <person name="Mortazavi A."/>
        </authorList>
    </citation>
    <scope>NUCLEOTIDE SEQUENCE [LARGE SCALE GENOMIC DNA]</scope>
    <source>
        <strain evidence="1 2">ALL</strain>
    </source>
</reference>
<dbReference type="EMBL" id="AZBU02000007">
    <property type="protein sequence ID" value="TKR69528.1"/>
    <property type="molecule type" value="Genomic_DNA"/>
</dbReference>
<sequence>MELPAIQAAQLVFPESSVVSCYFHYSKNLMDAQCFDIVSHAMRILPRFDDDYTQENVRAFVAYFDRFWVPKMSIWNQWLNGGPRTTNHVEGWHSQLRYIFTQVHPSLGRFLQIVRSEINSVAVSSEKLLRKMRPIATRSSRSQRADMAVNVARRKFETYLNGLPLDDTPDVQIMMRYALHQAHNCSARSFTTLATHQDDAPEEFDI</sequence>
<name>A0A4U5MJH8_STECR</name>
<protein>
    <recommendedName>
        <fullName evidence="3">MULE transposase domain-containing protein</fullName>
    </recommendedName>
</protein>
<dbReference type="AlphaFoldDB" id="A0A4U5MJH8"/>
<proteinExistence type="predicted"/>
<dbReference type="OrthoDB" id="6154864at2759"/>
<dbReference type="Proteomes" id="UP000298663">
    <property type="component" value="Unassembled WGS sequence"/>
</dbReference>
<evidence type="ECO:0000313" key="1">
    <source>
        <dbReference type="EMBL" id="TKR69528.1"/>
    </source>
</evidence>